<proteinExistence type="inferred from homology"/>
<dbReference type="PANTHER" id="PTHR43477">
    <property type="entry name" value="DIHYDROANTICAPSIN 7-DEHYDROGENASE"/>
    <property type="match status" value="1"/>
</dbReference>
<comment type="similarity">
    <text evidence="1">Belongs to the short-chain dehydrogenases/reductases (SDR) family.</text>
</comment>
<dbReference type="InterPro" id="IPR051122">
    <property type="entry name" value="SDR_DHRS6-like"/>
</dbReference>
<dbReference type="Pfam" id="PF13561">
    <property type="entry name" value="adh_short_C2"/>
    <property type="match status" value="1"/>
</dbReference>
<dbReference type="Proteomes" id="UP001139311">
    <property type="component" value="Unassembled WGS sequence"/>
</dbReference>
<dbReference type="InterPro" id="IPR057326">
    <property type="entry name" value="KR_dom"/>
</dbReference>
<sequence>MTSAGAPSAGHAVVTGTSSGIGAAIAARLLRDGWRVTGLSRTDPGGQGAGFTHRSVDLLDPAQPPAALEGLRPTALVHAAGLMRGGRLGALDAEAGRTLWRLHVEAAAVLADRLLPATPDGGRIVLIGSRTAAGAAGRSQYAATKAALVAMARSWAAELAPRGITANVVAPAATETPMLQDPARSAHLPRLPPIGRYIRPEEVAAMTAFLLGPEAGAITGQQIVICGGSSL</sequence>
<dbReference type="PRINTS" id="PR00081">
    <property type="entry name" value="GDHRDH"/>
</dbReference>
<reference evidence="4" key="1">
    <citation type="submission" date="2021-10" db="EMBL/GenBank/DDBJ databases">
        <title>Roseicella aerolatum sp. nov., isolated from aerosols of e-waste dismantling site.</title>
        <authorList>
            <person name="Qin T."/>
        </authorList>
    </citation>
    <scope>NUCLEOTIDE SEQUENCE</scope>
    <source>
        <strain evidence="4">GB24</strain>
    </source>
</reference>
<name>A0A9X1IEX2_9PROT</name>
<dbReference type="InterPro" id="IPR002347">
    <property type="entry name" value="SDR_fam"/>
</dbReference>
<evidence type="ECO:0000256" key="2">
    <source>
        <dbReference type="ARBA" id="ARBA00023002"/>
    </source>
</evidence>
<keyword evidence="5" id="KW-1185">Reference proteome</keyword>
<comment type="caution">
    <text evidence="4">The sequence shown here is derived from an EMBL/GenBank/DDBJ whole genome shotgun (WGS) entry which is preliminary data.</text>
</comment>
<evidence type="ECO:0000313" key="4">
    <source>
        <dbReference type="EMBL" id="MCB4823521.1"/>
    </source>
</evidence>
<evidence type="ECO:0000259" key="3">
    <source>
        <dbReference type="SMART" id="SM00822"/>
    </source>
</evidence>
<dbReference type="InterPro" id="IPR036291">
    <property type="entry name" value="NAD(P)-bd_dom_sf"/>
</dbReference>
<dbReference type="PANTHER" id="PTHR43477:SF1">
    <property type="entry name" value="DIHYDROANTICAPSIN 7-DEHYDROGENASE"/>
    <property type="match status" value="1"/>
</dbReference>
<dbReference type="GO" id="GO:0016491">
    <property type="term" value="F:oxidoreductase activity"/>
    <property type="evidence" value="ECO:0007669"/>
    <property type="project" value="UniProtKB-KW"/>
</dbReference>
<dbReference type="AlphaFoldDB" id="A0A9X1IEX2"/>
<dbReference type="SUPFAM" id="SSF51735">
    <property type="entry name" value="NAD(P)-binding Rossmann-fold domains"/>
    <property type="match status" value="1"/>
</dbReference>
<protein>
    <submittedName>
        <fullName evidence="4">SDR family oxidoreductase</fullName>
    </submittedName>
</protein>
<dbReference type="SMART" id="SM00822">
    <property type="entry name" value="PKS_KR"/>
    <property type="match status" value="1"/>
</dbReference>
<accession>A0A9X1IEX2</accession>
<organism evidence="4 5">
    <name type="scientific">Roseicella aerolata</name>
    <dbReference type="NCBI Taxonomy" id="2883479"/>
    <lineage>
        <taxon>Bacteria</taxon>
        <taxon>Pseudomonadati</taxon>
        <taxon>Pseudomonadota</taxon>
        <taxon>Alphaproteobacteria</taxon>
        <taxon>Acetobacterales</taxon>
        <taxon>Roseomonadaceae</taxon>
        <taxon>Roseicella</taxon>
    </lineage>
</organism>
<evidence type="ECO:0000313" key="5">
    <source>
        <dbReference type="Proteomes" id="UP001139311"/>
    </source>
</evidence>
<gene>
    <name evidence="4" type="ORF">LHA35_17460</name>
</gene>
<evidence type="ECO:0000256" key="1">
    <source>
        <dbReference type="ARBA" id="ARBA00006484"/>
    </source>
</evidence>
<feature type="domain" description="Ketoreductase" evidence="3">
    <location>
        <begin position="10"/>
        <end position="172"/>
    </location>
</feature>
<keyword evidence="2" id="KW-0560">Oxidoreductase</keyword>
<dbReference type="CDD" id="cd05233">
    <property type="entry name" value="SDR_c"/>
    <property type="match status" value="1"/>
</dbReference>
<dbReference type="EMBL" id="JAJAQI010000027">
    <property type="protein sequence ID" value="MCB4823521.1"/>
    <property type="molecule type" value="Genomic_DNA"/>
</dbReference>
<dbReference type="Gene3D" id="3.40.50.720">
    <property type="entry name" value="NAD(P)-binding Rossmann-like Domain"/>
    <property type="match status" value="1"/>
</dbReference>